<dbReference type="InterPro" id="IPR003593">
    <property type="entry name" value="AAA+_ATPase"/>
</dbReference>
<dbReference type="PROSITE" id="PS50162">
    <property type="entry name" value="RECA_2"/>
    <property type="match status" value="1"/>
</dbReference>
<keyword evidence="16" id="KW-1185">Reference proteome</keyword>
<dbReference type="InterPro" id="IPR027417">
    <property type="entry name" value="P-loop_NTPase"/>
</dbReference>
<dbReference type="Gene3D" id="3.30.230.10">
    <property type="match status" value="1"/>
</dbReference>
<name>A0A239TKX2_9FIRM</name>
<evidence type="ECO:0000256" key="5">
    <source>
        <dbReference type="ARBA" id="ARBA00022801"/>
    </source>
</evidence>
<evidence type="ECO:0000259" key="14">
    <source>
        <dbReference type="PROSITE" id="PS50162"/>
    </source>
</evidence>
<dbReference type="GO" id="GO:0005829">
    <property type="term" value="C:cytosol"/>
    <property type="evidence" value="ECO:0007669"/>
    <property type="project" value="TreeGrafter"/>
</dbReference>
<protein>
    <recommendedName>
        <fullName evidence="11 12">DNA repair protein RadA</fullName>
    </recommendedName>
</protein>
<keyword evidence="4 13" id="KW-0863">Zinc-finger</keyword>
<feature type="domain" description="RecA family profile 1" evidence="14">
    <location>
        <begin position="71"/>
        <end position="219"/>
    </location>
</feature>
<dbReference type="PANTHER" id="PTHR32472:SF10">
    <property type="entry name" value="DNA REPAIR PROTEIN RADA-LIKE PROTEIN"/>
    <property type="match status" value="1"/>
</dbReference>
<feature type="short sequence motif" description="RadA KNRFG motif" evidence="11">
    <location>
        <begin position="256"/>
        <end position="260"/>
    </location>
</feature>
<evidence type="ECO:0000256" key="13">
    <source>
        <dbReference type="RuleBase" id="RU003555"/>
    </source>
</evidence>
<dbReference type="InterPro" id="IPR008269">
    <property type="entry name" value="Lon_proteolytic"/>
</dbReference>
<dbReference type="PANTHER" id="PTHR32472">
    <property type="entry name" value="DNA REPAIR PROTEIN RADA"/>
    <property type="match status" value="1"/>
</dbReference>
<evidence type="ECO:0000256" key="9">
    <source>
        <dbReference type="ARBA" id="ARBA00023125"/>
    </source>
</evidence>
<dbReference type="Pfam" id="PF13481">
    <property type="entry name" value="AAA_25"/>
    <property type="match status" value="1"/>
</dbReference>
<dbReference type="InterPro" id="IPR020588">
    <property type="entry name" value="RecA_ATP-bd"/>
</dbReference>
<evidence type="ECO:0000256" key="3">
    <source>
        <dbReference type="ARBA" id="ARBA00022763"/>
    </source>
</evidence>
<keyword evidence="8 11" id="KW-0346">Stress response</keyword>
<dbReference type="NCBIfam" id="TIGR00416">
    <property type="entry name" value="sms"/>
    <property type="match status" value="1"/>
</dbReference>
<dbReference type="InterPro" id="IPR004504">
    <property type="entry name" value="DNA_repair_RadA"/>
</dbReference>
<keyword evidence="5" id="KW-0378">Hydrolase</keyword>
<feature type="binding site" evidence="11">
    <location>
        <begin position="100"/>
        <end position="107"/>
    </location>
    <ligand>
        <name>ATP</name>
        <dbReference type="ChEBI" id="CHEBI:30616"/>
    </ligand>
</feature>
<dbReference type="Pfam" id="PF05362">
    <property type="entry name" value="Lon_C"/>
    <property type="match status" value="1"/>
</dbReference>
<evidence type="ECO:0000256" key="10">
    <source>
        <dbReference type="ARBA" id="ARBA00023204"/>
    </source>
</evidence>
<dbReference type="Proteomes" id="UP000215383">
    <property type="component" value="Chromosome 1"/>
</dbReference>
<dbReference type="GO" id="GO:0000725">
    <property type="term" value="P:recombinational repair"/>
    <property type="evidence" value="ECO:0007669"/>
    <property type="project" value="UniProtKB-UniRule"/>
</dbReference>
<dbReference type="eggNOG" id="COG1066">
    <property type="taxonomic scope" value="Bacteria"/>
</dbReference>
<dbReference type="Gene3D" id="3.40.50.300">
    <property type="entry name" value="P-loop containing nucleotide triphosphate hydrolases"/>
    <property type="match status" value="1"/>
</dbReference>
<evidence type="ECO:0000256" key="4">
    <source>
        <dbReference type="ARBA" id="ARBA00022771"/>
    </source>
</evidence>
<keyword evidence="6 13" id="KW-0862">Zinc</keyword>
<evidence type="ECO:0000256" key="6">
    <source>
        <dbReference type="ARBA" id="ARBA00022833"/>
    </source>
</evidence>
<evidence type="ECO:0000256" key="12">
    <source>
        <dbReference type="NCBIfam" id="TIGR00416"/>
    </source>
</evidence>
<dbReference type="AlphaFoldDB" id="A0A239TKX2"/>
<evidence type="ECO:0000313" key="15">
    <source>
        <dbReference type="EMBL" id="SNU98457.1"/>
    </source>
</evidence>
<evidence type="ECO:0000256" key="2">
    <source>
        <dbReference type="ARBA" id="ARBA00022741"/>
    </source>
</evidence>
<keyword evidence="7 11" id="KW-0067">ATP-binding</keyword>
<keyword evidence="3 11" id="KW-0227">DNA damage</keyword>
<dbReference type="HAMAP" id="MF_01498">
    <property type="entry name" value="RadA_bact"/>
    <property type="match status" value="1"/>
</dbReference>
<dbReference type="GO" id="GO:0004252">
    <property type="term" value="F:serine-type endopeptidase activity"/>
    <property type="evidence" value="ECO:0007669"/>
    <property type="project" value="InterPro"/>
</dbReference>
<dbReference type="GO" id="GO:0004176">
    <property type="term" value="F:ATP-dependent peptidase activity"/>
    <property type="evidence" value="ECO:0007669"/>
    <property type="project" value="InterPro"/>
</dbReference>
<dbReference type="EMBL" id="LT906446">
    <property type="protein sequence ID" value="SNU98457.1"/>
    <property type="molecule type" value="Genomic_DNA"/>
</dbReference>
<dbReference type="FunFam" id="3.40.50.300:FF:000050">
    <property type="entry name" value="DNA repair protein RadA"/>
    <property type="match status" value="1"/>
</dbReference>
<organism evidence="15 16">
    <name type="scientific">Megamonas hypermegale</name>
    <dbReference type="NCBI Taxonomy" id="158847"/>
    <lineage>
        <taxon>Bacteria</taxon>
        <taxon>Bacillati</taxon>
        <taxon>Bacillota</taxon>
        <taxon>Negativicutes</taxon>
        <taxon>Selenomonadales</taxon>
        <taxon>Selenomonadaceae</taxon>
        <taxon>Megamonas</taxon>
    </lineage>
</organism>
<dbReference type="InterPro" id="IPR014721">
    <property type="entry name" value="Ribsml_uS5_D2-typ_fold_subgr"/>
</dbReference>
<evidence type="ECO:0000256" key="8">
    <source>
        <dbReference type="ARBA" id="ARBA00023016"/>
    </source>
</evidence>
<dbReference type="GeneID" id="78506951"/>
<dbReference type="GO" id="GO:0140664">
    <property type="term" value="F:ATP-dependent DNA damage sensor activity"/>
    <property type="evidence" value="ECO:0007669"/>
    <property type="project" value="InterPro"/>
</dbReference>
<gene>
    <name evidence="11" type="primary">radA</name>
    <name evidence="15" type="ORF">SAMEA4364220_00933</name>
</gene>
<evidence type="ECO:0000256" key="11">
    <source>
        <dbReference type="HAMAP-Rule" id="MF_01498"/>
    </source>
</evidence>
<dbReference type="InterPro" id="IPR041166">
    <property type="entry name" value="Rubredoxin_2"/>
</dbReference>
<dbReference type="SMART" id="SM00382">
    <property type="entry name" value="AAA"/>
    <property type="match status" value="1"/>
</dbReference>
<dbReference type="GO" id="GO:0006508">
    <property type="term" value="P:proteolysis"/>
    <property type="evidence" value="ECO:0007669"/>
    <property type="project" value="InterPro"/>
</dbReference>
<dbReference type="RefSeq" id="WP_051177653.1">
    <property type="nucleotide sequence ID" value="NZ_LT906446.1"/>
</dbReference>
<dbReference type="SUPFAM" id="SSF54211">
    <property type="entry name" value="Ribosomal protein S5 domain 2-like"/>
    <property type="match status" value="1"/>
</dbReference>
<dbReference type="GO" id="GO:0003684">
    <property type="term" value="F:damaged DNA binding"/>
    <property type="evidence" value="ECO:0007669"/>
    <property type="project" value="InterPro"/>
</dbReference>
<reference evidence="15 16" key="1">
    <citation type="submission" date="2017-06" db="EMBL/GenBank/DDBJ databases">
        <authorList>
            <consortium name="Pathogen Informatics"/>
        </authorList>
    </citation>
    <scope>NUCLEOTIDE SEQUENCE [LARGE SCALE GENOMIC DNA]</scope>
    <source>
        <strain evidence="15 16">NCTC10570</strain>
    </source>
</reference>
<sequence length="474" mass="52707">MAKRKTLYVCQECGYSVPKWLGKCPGCGKWNTLVEELEEPSSFTNINRNFSLNTNKTNSIPKPIKTIETEDLPRFSAGSPEMNRVLGGGIIPGSLVLMVGDPGVGKSSLNLRICAYVAKKHKVLYVTGEESSRQIRMRADRLNALDDNLYVLSETDLERIERHVLEQKPDLLVIDSIQTIFRPDIQSAPGSVSQVRECSVNLLRIAKQNNIAIFIIGHVTKDGTLAGPRVLEHIVDTVLYFEGERNAEYRVLRAVKNRFGNTNEIGIFEMRENGLVDVPDASKMFLSEQNDNTSGTVIIPALEGTRPLLVEIQALVAPTPYVPPRRTSDSIDIKKIQLLLAVLEKRVHLNIGSCDVYVKVAGGIKIDDPAVDLALCCAMASSFRNQNIKPQTIIFGEVGLAGEVRSVSQPDIRVREAIRMGFTNIILPAKNLDRLEHSSSNVQIHGVRYLSEALKIAFNLEVFYNEYDNSPHKK</sequence>
<feature type="region of interest" description="Lon-protease-like" evidence="11">
    <location>
        <begin position="355"/>
        <end position="474"/>
    </location>
</feature>
<keyword evidence="10 11" id="KW-0234">DNA repair</keyword>
<keyword evidence="9 11" id="KW-0238">DNA-binding</keyword>
<comment type="domain">
    <text evidence="11">The middle region has homology to RecA with ATPase motifs including the RadA KNRFG motif, while the C-terminus is homologous to Lon protease.</text>
</comment>
<dbReference type="CDD" id="cd01121">
    <property type="entry name" value="RadA_SMS_N"/>
    <property type="match status" value="1"/>
</dbReference>
<dbReference type="InterPro" id="IPR020568">
    <property type="entry name" value="Ribosomal_Su5_D2-typ_SF"/>
</dbReference>
<evidence type="ECO:0000256" key="1">
    <source>
        <dbReference type="ARBA" id="ARBA00022723"/>
    </source>
</evidence>
<evidence type="ECO:0000256" key="7">
    <source>
        <dbReference type="ARBA" id="ARBA00022840"/>
    </source>
</evidence>
<proteinExistence type="inferred from homology"/>
<keyword evidence="1 11" id="KW-0479">Metal-binding</keyword>
<dbReference type="SUPFAM" id="SSF52540">
    <property type="entry name" value="P-loop containing nucleoside triphosphate hydrolases"/>
    <property type="match status" value="1"/>
</dbReference>
<dbReference type="GO" id="GO:0008270">
    <property type="term" value="F:zinc ion binding"/>
    <property type="evidence" value="ECO:0007669"/>
    <property type="project" value="UniProtKB-KW"/>
</dbReference>
<dbReference type="Pfam" id="PF18073">
    <property type="entry name" value="Zn_ribbon_LapB"/>
    <property type="match status" value="1"/>
</dbReference>
<accession>A0A239TKX2</accession>
<evidence type="ECO:0000313" key="16">
    <source>
        <dbReference type="Proteomes" id="UP000215383"/>
    </source>
</evidence>
<dbReference type="GO" id="GO:0005524">
    <property type="term" value="F:ATP binding"/>
    <property type="evidence" value="ECO:0007669"/>
    <property type="project" value="UniProtKB-UniRule"/>
</dbReference>
<comment type="function">
    <text evidence="13">DNA-dependent ATPase involved in processing of recombination intermediates, plays a role in repairing DNA breaks. Stimulates the branch migration of RecA-mediated strand transfer reactions, allowing the 3' invading strand to extend heteroduplex DNA faster. Binds ssDNA in the presence of ADP but not other nucleotides, has ATPase activity that is stimulated by ssDNA and various branched DNA structures, but inhibited by SSB. Does not have RecA's homology-searching function.</text>
</comment>
<keyword evidence="2 11" id="KW-0547">Nucleotide-binding</keyword>
<comment type="similarity">
    <text evidence="11 13">Belongs to the RecA family. RadA subfamily.</text>
</comment>
<comment type="function">
    <text evidence="11">Plays a role in repairing double-strand DNA breaks, probably involving stabilizing or processing branched DNA or blocked replication forks.</text>
</comment>
<dbReference type="PRINTS" id="PR01874">
    <property type="entry name" value="DNAREPAIRADA"/>
</dbReference>